<dbReference type="SUPFAM" id="SSF103473">
    <property type="entry name" value="MFS general substrate transporter"/>
    <property type="match status" value="1"/>
</dbReference>
<proteinExistence type="predicted"/>
<evidence type="ECO:0000256" key="3">
    <source>
        <dbReference type="ARBA" id="ARBA00022989"/>
    </source>
</evidence>
<dbReference type="GO" id="GO:0005886">
    <property type="term" value="C:plasma membrane"/>
    <property type="evidence" value="ECO:0007669"/>
    <property type="project" value="TreeGrafter"/>
</dbReference>
<feature type="transmembrane region" description="Helical" evidence="5">
    <location>
        <begin position="20"/>
        <end position="39"/>
    </location>
</feature>
<dbReference type="PANTHER" id="PTHR23501:SF43">
    <property type="entry name" value="MULTIDRUG TRANSPORTER, PUTATIVE (AFU_ORTHOLOGUE AFUA_6G03040)-RELATED"/>
    <property type="match status" value="1"/>
</dbReference>
<organism evidence="6 7">
    <name type="scientific">Corynespora cassiicola Philippines</name>
    <dbReference type="NCBI Taxonomy" id="1448308"/>
    <lineage>
        <taxon>Eukaryota</taxon>
        <taxon>Fungi</taxon>
        <taxon>Dikarya</taxon>
        <taxon>Ascomycota</taxon>
        <taxon>Pezizomycotina</taxon>
        <taxon>Dothideomycetes</taxon>
        <taxon>Pleosporomycetidae</taxon>
        <taxon>Pleosporales</taxon>
        <taxon>Corynesporascaceae</taxon>
        <taxon>Corynespora</taxon>
    </lineage>
</organism>
<evidence type="ECO:0008006" key="8">
    <source>
        <dbReference type="Google" id="ProtNLM"/>
    </source>
</evidence>
<dbReference type="PANTHER" id="PTHR23501">
    <property type="entry name" value="MAJOR FACILITATOR SUPERFAMILY"/>
    <property type="match status" value="1"/>
</dbReference>
<gene>
    <name evidence="6" type="ORF">BS50DRAFT_599082</name>
</gene>
<feature type="transmembrane region" description="Helical" evidence="5">
    <location>
        <begin position="120"/>
        <end position="140"/>
    </location>
</feature>
<comment type="subcellular location">
    <subcellularLocation>
        <location evidence="1">Membrane</location>
        <topology evidence="1">Multi-pass membrane protein</topology>
    </subcellularLocation>
</comment>
<evidence type="ECO:0000313" key="7">
    <source>
        <dbReference type="Proteomes" id="UP000240883"/>
    </source>
</evidence>
<evidence type="ECO:0000256" key="5">
    <source>
        <dbReference type="SAM" id="Phobius"/>
    </source>
</evidence>
<evidence type="ECO:0000256" key="2">
    <source>
        <dbReference type="ARBA" id="ARBA00022692"/>
    </source>
</evidence>
<evidence type="ECO:0000256" key="1">
    <source>
        <dbReference type="ARBA" id="ARBA00004141"/>
    </source>
</evidence>
<sequence length="287" mass="31998">MITLLITGFEEASNFRPWRSTQVLAPIVASVPFLLAFLLHERFMTLKKSGTIQPIFPWRLNTFSSGAVFTSCIIQIQFRFQAVNNESPWQAGLRLIPFGVAVPIGATLTAVICGNKRLPIIYMMFSAFFLQALDAGFMSTMNIHRFSWNGQYGLQFLAGTGCGFAVGSVRLMMPAAIEKGDLVRTATSTSAVVQLRMLGRALDLALVTANMKSRLKYALEQFLSHHQVRKVFKAAETIPHLPEPVKTLVREAFLRDYNTQLHILVGLAAAQIPATFLIWEKEPVKIH</sequence>
<keyword evidence="2 5" id="KW-0812">Transmembrane</keyword>
<reference evidence="6 7" key="1">
    <citation type="journal article" date="2018" name="Front. Microbiol.">
        <title>Genome-Wide Analysis of Corynespora cassiicola Leaf Fall Disease Putative Effectors.</title>
        <authorList>
            <person name="Lopez D."/>
            <person name="Ribeiro S."/>
            <person name="Label P."/>
            <person name="Fumanal B."/>
            <person name="Venisse J.S."/>
            <person name="Kohler A."/>
            <person name="de Oliveira R.R."/>
            <person name="Labutti K."/>
            <person name="Lipzen A."/>
            <person name="Lail K."/>
            <person name="Bauer D."/>
            <person name="Ohm R.A."/>
            <person name="Barry K.W."/>
            <person name="Spatafora J."/>
            <person name="Grigoriev I.V."/>
            <person name="Martin F.M."/>
            <person name="Pujade-Renaud V."/>
        </authorList>
    </citation>
    <scope>NUCLEOTIDE SEQUENCE [LARGE SCALE GENOMIC DNA]</scope>
    <source>
        <strain evidence="6 7">Philippines</strain>
    </source>
</reference>
<dbReference type="Proteomes" id="UP000240883">
    <property type="component" value="Unassembled WGS sequence"/>
</dbReference>
<accession>A0A2T2NYK3</accession>
<keyword evidence="4 5" id="KW-0472">Membrane</keyword>
<feature type="transmembrane region" description="Helical" evidence="5">
    <location>
        <begin position="152"/>
        <end position="172"/>
    </location>
</feature>
<feature type="transmembrane region" description="Helical" evidence="5">
    <location>
        <begin position="92"/>
        <end position="113"/>
    </location>
</feature>
<dbReference type="OrthoDB" id="440553at2759"/>
<name>A0A2T2NYK3_CORCC</name>
<dbReference type="AlphaFoldDB" id="A0A2T2NYK3"/>
<evidence type="ECO:0000313" key="6">
    <source>
        <dbReference type="EMBL" id="PSN70502.1"/>
    </source>
</evidence>
<keyword evidence="7" id="KW-1185">Reference proteome</keyword>
<protein>
    <recommendedName>
        <fullName evidence="8">MFS general substrate transporter</fullName>
    </recommendedName>
</protein>
<keyword evidence="3 5" id="KW-1133">Transmembrane helix</keyword>
<dbReference type="InterPro" id="IPR036259">
    <property type="entry name" value="MFS_trans_sf"/>
</dbReference>
<dbReference type="EMBL" id="KZ678132">
    <property type="protein sequence ID" value="PSN70502.1"/>
    <property type="molecule type" value="Genomic_DNA"/>
</dbReference>
<dbReference type="GO" id="GO:0022857">
    <property type="term" value="F:transmembrane transporter activity"/>
    <property type="evidence" value="ECO:0007669"/>
    <property type="project" value="TreeGrafter"/>
</dbReference>
<feature type="transmembrane region" description="Helical" evidence="5">
    <location>
        <begin position="60"/>
        <end position="80"/>
    </location>
</feature>
<evidence type="ECO:0000256" key="4">
    <source>
        <dbReference type="ARBA" id="ARBA00023136"/>
    </source>
</evidence>